<dbReference type="Proteomes" id="UP001222325">
    <property type="component" value="Unassembled WGS sequence"/>
</dbReference>
<comment type="caution">
    <text evidence="2">The sequence shown here is derived from an EMBL/GenBank/DDBJ whole genome shotgun (WGS) entry which is preliminary data.</text>
</comment>
<protein>
    <submittedName>
        <fullName evidence="2">Uncharacterized protein</fullName>
    </submittedName>
</protein>
<organism evidence="2 3">
    <name type="scientific">Mycena belliarum</name>
    <dbReference type="NCBI Taxonomy" id="1033014"/>
    <lineage>
        <taxon>Eukaryota</taxon>
        <taxon>Fungi</taxon>
        <taxon>Dikarya</taxon>
        <taxon>Basidiomycota</taxon>
        <taxon>Agaricomycotina</taxon>
        <taxon>Agaricomycetes</taxon>
        <taxon>Agaricomycetidae</taxon>
        <taxon>Agaricales</taxon>
        <taxon>Marasmiineae</taxon>
        <taxon>Mycenaceae</taxon>
        <taxon>Mycena</taxon>
    </lineage>
</organism>
<feature type="signal peptide" evidence="1">
    <location>
        <begin position="1"/>
        <end position="18"/>
    </location>
</feature>
<proteinExistence type="predicted"/>
<sequence>MLALRRLFAFALASMTAASTLSARANTNTAINTIVDSLDSAMRHTGPTILTLMANQRLNPTTMQSQMTTICNAFQRVTTRLAATPVQAYTGF</sequence>
<keyword evidence="1" id="KW-0732">Signal</keyword>
<keyword evidence="3" id="KW-1185">Reference proteome</keyword>
<gene>
    <name evidence="2" type="ORF">B0H15DRAFT_952683</name>
</gene>
<name>A0AAD6TWE4_9AGAR</name>
<evidence type="ECO:0000313" key="2">
    <source>
        <dbReference type="EMBL" id="KAJ7082005.1"/>
    </source>
</evidence>
<dbReference type="AlphaFoldDB" id="A0AAD6TWE4"/>
<feature type="chain" id="PRO_5042162281" evidence="1">
    <location>
        <begin position="19"/>
        <end position="92"/>
    </location>
</feature>
<accession>A0AAD6TWE4</accession>
<evidence type="ECO:0000313" key="3">
    <source>
        <dbReference type="Proteomes" id="UP001222325"/>
    </source>
</evidence>
<dbReference type="EMBL" id="JARJCN010000047">
    <property type="protein sequence ID" value="KAJ7082005.1"/>
    <property type="molecule type" value="Genomic_DNA"/>
</dbReference>
<reference evidence="2" key="1">
    <citation type="submission" date="2023-03" db="EMBL/GenBank/DDBJ databases">
        <title>Massive genome expansion in bonnet fungi (Mycena s.s.) driven by repeated elements and novel gene families across ecological guilds.</title>
        <authorList>
            <consortium name="Lawrence Berkeley National Laboratory"/>
            <person name="Harder C.B."/>
            <person name="Miyauchi S."/>
            <person name="Viragh M."/>
            <person name="Kuo A."/>
            <person name="Thoen E."/>
            <person name="Andreopoulos B."/>
            <person name="Lu D."/>
            <person name="Skrede I."/>
            <person name="Drula E."/>
            <person name="Henrissat B."/>
            <person name="Morin E."/>
            <person name="Kohler A."/>
            <person name="Barry K."/>
            <person name="LaButti K."/>
            <person name="Morin E."/>
            <person name="Salamov A."/>
            <person name="Lipzen A."/>
            <person name="Mereny Z."/>
            <person name="Hegedus B."/>
            <person name="Baldrian P."/>
            <person name="Stursova M."/>
            <person name="Weitz H."/>
            <person name="Taylor A."/>
            <person name="Grigoriev I.V."/>
            <person name="Nagy L.G."/>
            <person name="Martin F."/>
            <person name="Kauserud H."/>
        </authorList>
    </citation>
    <scope>NUCLEOTIDE SEQUENCE</scope>
    <source>
        <strain evidence="2">CBHHK173m</strain>
    </source>
</reference>
<evidence type="ECO:0000256" key="1">
    <source>
        <dbReference type="SAM" id="SignalP"/>
    </source>
</evidence>